<reference evidence="2 3" key="1">
    <citation type="journal article" date="2018" name="Nat. Ecol. Evol.">
        <title>Shark genomes provide insights into elasmobranch evolution and the origin of vertebrates.</title>
        <authorList>
            <person name="Hara Y"/>
            <person name="Yamaguchi K"/>
            <person name="Onimaru K"/>
            <person name="Kadota M"/>
            <person name="Koyanagi M"/>
            <person name="Keeley SD"/>
            <person name="Tatsumi K"/>
            <person name="Tanaka K"/>
            <person name="Motone F"/>
            <person name="Kageyama Y"/>
            <person name="Nozu R"/>
            <person name="Adachi N"/>
            <person name="Nishimura O"/>
            <person name="Nakagawa R"/>
            <person name="Tanegashima C"/>
            <person name="Kiyatake I"/>
            <person name="Matsumoto R"/>
            <person name="Murakumo K"/>
            <person name="Nishida K"/>
            <person name="Terakita A"/>
            <person name="Kuratani S"/>
            <person name="Sato K"/>
            <person name="Hyodo S Kuraku.S."/>
        </authorList>
    </citation>
    <scope>NUCLEOTIDE SEQUENCE [LARGE SCALE GENOMIC DNA]</scope>
</reference>
<dbReference type="AlphaFoldDB" id="A0A401TBN9"/>
<accession>A0A401TBN9</accession>
<dbReference type="PANTHER" id="PTHR43778">
    <property type="entry name" value="PYRUVATE CARBOXYLASE"/>
    <property type="match status" value="1"/>
</dbReference>
<evidence type="ECO:0000259" key="1">
    <source>
        <dbReference type="Pfam" id="PF02436"/>
    </source>
</evidence>
<feature type="domain" description="Carboxylase conserved" evidence="1">
    <location>
        <begin position="1"/>
        <end position="90"/>
    </location>
</feature>
<sequence>VLKDLPRIEGRPGASLSPLDFDELERELRARHVDEITPEDVMSAAMYPKVFDDFKDFTAQFGPVECLNTRLFLEGPKIAEVFQVRDQQQRSQQP</sequence>
<feature type="non-terminal residue" evidence="2">
    <location>
        <position position="1"/>
    </location>
</feature>
<dbReference type="GO" id="GO:0004736">
    <property type="term" value="F:pyruvate carboxylase activity"/>
    <property type="evidence" value="ECO:0007669"/>
    <property type="project" value="TreeGrafter"/>
</dbReference>
<gene>
    <name evidence="2" type="ORF">chiPu_0024227</name>
</gene>
<dbReference type="Gene3D" id="1.10.10.60">
    <property type="entry name" value="Homeodomain-like"/>
    <property type="match status" value="1"/>
</dbReference>
<dbReference type="STRING" id="137246.A0A401TBN9"/>
<evidence type="ECO:0000313" key="2">
    <source>
        <dbReference type="EMBL" id="GCC40080.1"/>
    </source>
</evidence>
<dbReference type="FunFam" id="1.10.10.60:FF:000512">
    <property type="entry name" value="Pyruvate carboxylase, mitochondrial"/>
    <property type="match status" value="1"/>
</dbReference>
<keyword evidence="3" id="KW-1185">Reference proteome</keyword>
<dbReference type="Proteomes" id="UP000287033">
    <property type="component" value="Unassembled WGS sequence"/>
</dbReference>
<dbReference type="GO" id="GO:0006094">
    <property type="term" value="P:gluconeogenesis"/>
    <property type="evidence" value="ECO:0007669"/>
    <property type="project" value="TreeGrafter"/>
</dbReference>
<name>A0A401TBN9_CHIPU</name>
<dbReference type="OrthoDB" id="196847at2759"/>
<proteinExistence type="predicted"/>
<comment type="caution">
    <text evidence="2">The sequence shown here is derived from an EMBL/GenBank/DDBJ whole genome shotgun (WGS) entry which is preliminary data.</text>
</comment>
<dbReference type="Pfam" id="PF02436">
    <property type="entry name" value="PYC_OADA"/>
    <property type="match status" value="1"/>
</dbReference>
<organism evidence="2 3">
    <name type="scientific">Chiloscyllium punctatum</name>
    <name type="common">Brownbanded bambooshark</name>
    <name type="synonym">Hemiscyllium punctatum</name>
    <dbReference type="NCBI Taxonomy" id="137246"/>
    <lineage>
        <taxon>Eukaryota</taxon>
        <taxon>Metazoa</taxon>
        <taxon>Chordata</taxon>
        <taxon>Craniata</taxon>
        <taxon>Vertebrata</taxon>
        <taxon>Chondrichthyes</taxon>
        <taxon>Elasmobranchii</taxon>
        <taxon>Galeomorphii</taxon>
        <taxon>Galeoidea</taxon>
        <taxon>Orectolobiformes</taxon>
        <taxon>Hemiscylliidae</taxon>
        <taxon>Chiloscyllium</taxon>
    </lineage>
</organism>
<dbReference type="PANTHER" id="PTHR43778:SF2">
    <property type="entry name" value="PYRUVATE CARBOXYLASE, MITOCHONDRIAL"/>
    <property type="match status" value="1"/>
</dbReference>
<dbReference type="InterPro" id="IPR003379">
    <property type="entry name" value="Carboxylase_cons_dom"/>
</dbReference>
<dbReference type="SUPFAM" id="SSF89000">
    <property type="entry name" value="post-HMGL domain-like"/>
    <property type="match status" value="1"/>
</dbReference>
<dbReference type="InterPro" id="IPR055268">
    <property type="entry name" value="PCB-like"/>
</dbReference>
<dbReference type="GO" id="GO:0005737">
    <property type="term" value="C:cytoplasm"/>
    <property type="evidence" value="ECO:0007669"/>
    <property type="project" value="TreeGrafter"/>
</dbReference>
<evidence type="ECO:0000313" key="3">
    <source>
        <dbReference type="Proteomes" id="UP000287033"/>
    </source>
</evidence>
<protein>
    <recommendedName>
        <fullName evidence="1">Carboxylase conserved domain-containing protein</fullName>
    </recommendedName>
</protein>
<dbReference type="EMBL" id="BEZZ01035179">
    <property type="protein sequence ID" value="GCC40080.1"/>
    <property type="molecule type" value="Genomic_DNA"/>
</dbReference>